<evidence type="ECO:0000313" key="2">
    <source>
        <dbReference type="EnsemblMetazoa" id="Aqu2.1.36464_001"/>
    </source>
</evidence>
<accession>I1G2N4</accession>
<reference evidence="2" key="2">
    <citation type="submission" date="2017-05" db="UniProtKB">
        <authorList>
            <consortium name="EnsemblMetazoa"/>
        </authorList>
    </citation>
    <scope>IDENTIFICATION</scope>
</reference>
<dbReference type="PROSITE" id="PS50003">
    <property type="entry name" value="PH_DOMAIN"/>
    <property type="match status" value="1"/>
</dbReference>
<reference evidence="3" key="1">
    <citation type="journal article" date="2010" name="Nature">
        <title>The Amphimedon queenslandica genome and the evolution of animal complexity.</title>
        <authorList>
            <person name="Srivastava M."/>
            <person name="Simakov O."/>
            <person name="Chapman J."/>
            <person name="Fahey B."/>
            <person name="Gauthier M.E."/>
            <person name="Mitros T."/>
            <person name="Richards G.S."/>
            <person name="Conaco C."/>
            <person name="Dacre M."/>
            <person name="Hellsten U."/>
            <person name="Larroux C."/>
            <person name="Putnam N.H."/>
            <person name="Stanke M."/>
            <person name="Adamska M."/>
            <person name="Darling A."/>
            <person name="Degnan S.M."/>
            <person name="Oakley T.H."/>
            <person name="Plachetzki D.C."/>
            <person name="Zhai Y."/>
            <person name="Adamski M."/>
            <person name="Calcino A."/>
            <person name="Cummins S.F."/>
            <person name="Goodstein D.M."/>
            <person name="Harris C."/>
            <person name="Jackson D.J."/>
            <person name="Leys S.P."/>
            <person name="Shu S."/>
            <person name="Woodcroft B.J."/>
            <person name="Vervoort M."/>
            <person name="Kosik K.S."/>
            <person name="Manning G."/>
            <person name="Degnan B.M."/>
            <person name="Rokhsar D.S."/>
        </authorList>
    </citation>
    <scope>NUCLEOTIDE SEQUENCE [LARGE SCALE GENOMIC DNA]</scope>
</reference>
<dbReference type="PhylomeDB" id="I1G2N4"/>
<dbReference type="EnsemblMetazoa" id="XM_003385200.2">
    <property type="protein sequence ID" value="XP_003385248.1"/>
    <property type="gene ID" value="LOC100637413"/>
</dbReference>
<keyword evidence="3" id="KW-1185">Reference proteome</keyword>
<dbReference type="PANTHER" id="PTHR14336">
    <property type="entry name" value="TANDEM PH DOMAIN CONTAINING PROTEIN"/>
    <property type="match status" value="1"/>
</dbReference>
<dbReference type="OrthoDB" id="43122at2759"/>
<dbReference type="InParanoid" id="I1G2N4"/>
<dbReference type="HOGENOM" id="CLU_1316367_0_0_1"/>
<dbReference type="FunFam" id="2.30.29.30:FF:000286">
    <property type="entry name" value="PH-protein kinase domain containing protein"/>
    <property type="match status" value="1"/>
</dbReference>
<dbReference type="InterPro" id="IPR051707">
    <property type="entry name" value="PI-Interact_SigTrans_Reg"/>
</dbReference>
<evidence type="ECO:0000259" key="1">
    <source>
        <dbReference type="PROSITE" id="PS50003"/>
    </source>
</evidence>
<dbReference type="EnsemblMetazoa" id="Aqu2.1.36464_001">
    <property type="protein sequence ID" value="Aqu2.1.36464_001"/>
    <property type="gene ID" value="Aqu2.1.36464"/>
</dbReference>
<organism evidence="2">
    <name type="scientific">Amphimedon queenslandica</name>
    <name type="common">Sponge</name>
    <dbReference type="NCBI Taxonomy" id="400682"/>
    <lineage>
        <taxon>Eukaryota</taxon>
        <taxon>Metazoa</taxon>
        <taxon>Porifera</taxon>
        <taxon>Demospongiae</taxon>
        <taxon>Heteroscleromorpha</taxon>
        <taxon>Haplosclerida</taxon>
        <taxon>Niphatidae</taxon>
        <taxon>Amphimedon</taxon>
    </lineage>
</organism>
<gene>
    <name evidence="2" type="primary">100637413</name>
</gene>
<evidence type="ECO:0000313" key="3">
    <source>
        <dbReference type="Proteomes" id="UP000007879"/>
    </source>
</evidence>
<dbReference type="eggNOG" id="ENOG502SDNJ">
    <property type="taxonomic scope" value="Eukaryota"/>
</dbReference>
<proteinExistence type="predicted"/>
<protein>
    <recommendedName>
        <fullName evidence="1">PH domain-containing protein</fullName>
    </recommendedName>
</protein>
<dbReference type="Proteomes" id="UP000007879">
    <property type="component" value="Unassembled WGS sequence"/>
</dbReference>
<dbReference type="Pfam" id="PF00169">
    <property type="entry name" value="PH"/>
    <property type="match status" value="1"/>
</dbReference>
<dbReference type="PANTHER" id="PTHR14336:SF8">
    <property type="entry name" value="PROTEIN OPY1"/>
    <property type="match status" value="1"/>
</dbReference>
<dbReference type="SMART" id="SM00233">
    <property type="entry name" value="PH"/>
    <property type="match status" value="1"/>
</dbReference>
<name>I1G2N4_AMPQE</name>
<dbReference type="InterPro" id="IPR001849">
    <property type="entry name" value="PH_domain"/>
</dbReference>
<dbReference type="InterPro" id="IPR011993">
    <property type="entry name" value="PH-like_dom_sf"/>
</dbReference>
<sequence length="209" mass="23645">MNFSGWLEKRGGQDATKGWKKRWCTLSDNTFKYFKNDSDSSPAGIIYCEDIDEVAIHVQEVQKDISKHGFTFKIVTKGRTYLFNAVSNAKRDEWIKAIQDLISAHKEEPQTPTLLYTTVEIFCGQKPAIRVNGDISTELMMQLNSSTTKTIQDDRGWFAELSTTHTTILNLFNQHGWSLMTAFACSSVPSNSTTAAHSDMMILTKPNYK</sequence>
<feature type="domain" description="PH" evidence="1">
    <location>
        <begin position="1"/>
        <end position="103"/>
    </location>
</feature>
<dbReference type="KEGG" id="aqu:100637413"/>
<dbReference type="SUPFAM" id="SSF50729">
    <property type="entry name" value="PH domain-like"/>
    <property type="match status" value="1"/>
</dbReference>
<dbReference type="Gene3D" id="2.30.29.30">
    <property type="entry name" value="Pleckstrin-homology domain (PH domain)/Phosphotyrosine-binding domain (PTB)"/>
    <property type="match status" value="1"/>
</dbReference>
<dbReference type="AlphaFoldDB" id="I1G2N4"/>